<evidence type="ECO:0000259" key="6">
    <source>
        <dbReference type="Pfam" id="PF02737"/>
    </source>
</evidence>
<sequence>MTIATIGVIGAGTMGAGIAQVFAQNGFEVHLVDNQPSHLQRAVSDIQQGLEKALAAKRISAEQASTAAEKLHTSTQLEVFKACDLILEAVSEEEPTKIALFQSIDRICPEHTILASNTSAIAITRMAAATKRPDRFMGMHFMKPAAERDVVELIRALQTSDETYQALLALSEQINKTPVEVKDYPGFVSNRLLIPMINEAAYALYEGVASAEDIDTVMELGRGHQVGPLRLADSIGLDICLSVMNVLHSGFQDSKYRPCPLLQQMVDAGYLGEKTGRGFYTY</sequence>
<keyword evidence="3" id="KW-0520">NAD</keyword>
<dbReference type="OrthoDB" id="5389341at2"/>
<dbReference type="Proteomes" id="UP000321764">
    <property type="component" value="Unassembled WGS sequence"/>
</dbReference>
<name>A0A5C8Z262_9GAMM</name>
<dbReference type="GO" id="GO:0070403">
    <property type="term" value="F:NAD+ binding"/>
    <property type="evidence" value="ECO:0007669"/>
    <property type="project" value="InterPro"/>
</dbReference>
<dbReference type="Pfam" id="PF02737">
    <property type="entry name" value="3HCDH_N"/>
    <property type="match status" value="1"/>
</dbReference>
<dbReference type="Gene3D" id="1.10.1040.10">
    <property type="entry name" value="N-(1-d-carboxylethyl)-l-norvaline Dehydrogenase, domain 2"/>
    <property type="match status" value="1"/>
</dbReference>
<dbReference type="GO" id="GO:0006631">
    <property type="term" value="P:fatty acid metabolic process"/>
    <property type="evidence" value="ECO:0007669"/>
    <property type="project" value="InterPro"/>
</dbReference>
<evidence type="ECO:0000313" key="8">
    <source>
        <dbReference type="Proteomes" id="UP000321764"/>
    </source>
</evidence>
<feature type="domain" description="3-hydroxyacyl-CoA dehydrogenase NAD binding" evidence="6">
    <location>
        <begin position="5"/>
        <end position="183"/>
    </location>
</feature>
<dbReference type="FunFam" id="3.40.50.720:FF:000009">
    <property type="entry name" value="Fatty oxidation complex, alpha subunit"/>
    <property type="match status" value="1"/>
</dbReference>
<dbReference type="SUPFAM" id="SSF51735">
    <property type="entry name" value="NAD(P)-binding Rossmann-fold domains"/>
    <property type="match status" value="1"/>
</dbReference>
<dbReference type="PROSITE" id="PS00067">
    <property type="entry name" value="3HCDH"/>
    <property type="match status" value="1"/>
</dbReference>
<dbReference type="PANTHER" id="PTHR48075">
    <property type="entry name" value="3-HYDROXYACYL-COA DEHYDROGENASE FAMILY PROTEIN"/>
    <property type="match status" value="1"/>
</dbReference>
<comment type="similarity">
    <text evidence="1">Belongs to the 3-hydroxyacyl-CoA dehydrogenase family.</text>
</comment>
<dbReference type="PANTHER" id="PTHR48075:SF5">
    <property type="entry name" value="3-HYDROXYBUTYRYL-COA DEHYDROGENASE"/>
    <property type="match status" value="1"/>
</dbReference>
<dbReference type="InterPro" id="IPR006108">
    <property type="entry name" value="3HC_DH_C"/>
</dbReference>
<dbReference type="InterPro" id="IPR036291">
    <property type="entry name" value="NAD(P)-bd_dom_sf"/>
</dbReference>
<dbReference type="InterPro" id="IPR013328">
    <property type="entry name" value="6PGD_dom2"/>
</dbReference>
<evidence type="ECO:0000313" key="7">
    <source>
        <dbReference type="EMBL" id="TXR51339.1"/>
    </source>
</evidence>
<comment type="caution">
    <text evidence="7">The sequence shown here is derived from an EMBL/GenBank/DDBJ whole genome shotgun (WGS) entry which is preliminary data.</text>
</comment>
<evidence type="ECO:0000256" key="1">
    <source>
        <dbReference type="ARBA" id="ARBA00009463"/>
    </source>
</evidence>
<dbReference type="AlphaFoldDB" id="A0A5C8Z262"/>
<proteinExistence type="inferred from homology"/>
<gene>
    <name evidence="7" type="ORF">FME95_12465</name>
</gene>
<evidence type="ECO:0000256" key="4">
    <source>
        <dbReference type="PIRSR" id="PIRSR000105-1"/>
    </source>
</evidence>
<accession>A0A5C8Z262</accession>
<dbReference type="InterPro" id="IPR006176">
    <property type="entry name" value="3-OHacyl-CoA_DH_NAD-bd"/>
</dbReference>
<evidence type="ECO:0000259" key="5">
    <source>
        <dbReference type="Pfam" id="PF00725"/>
    </source>
</evidence>
<dbReference type="InterPro" id="IPR006180">
    <property type="entry name" value="3-OHacyl-CoA_DH_CS"/>
</dbReference>
<feature type="domain" description="3-hydroxyacyl-CoA dehydrogenase C-terminal" evidence="5">
    <location>
        <begin position="186"/>
        <end position="282"/>
    </location>
</feature>
<feature type="site" description="Important for catalytic activity" evidence="4">
    <location>
        <position position="140"/>
    </location>
</feature>
<organism evidence="7 8">
    <name type="scientific">Reinekea thalattae</name>
    <dbReference type="NCBI Taxonomy" id="2593301"/>
    <lineage>
        <taxon>Bacteria</taxon>
        <taxon>Pseudomonadati</taxon>
        <taxon>Pseudomonadota</taxon>
        <taxon>Gammaproteobacteria</taxon>
        <taxon>Oceanospirillales</taxon>
        <taxon>Saccharospirillaceae</taxon>
        <taxon>Reinekea</taxon>
    </lineage>
</organism>
<evidence type="ECO:0000256" key="3">
    <source>
        <dbReference type="ARBA" id="ARBA00023027"/>
    </source>
</evidence>
<dbReference type="InterPro" id="IPR008927">
    <property type="entry name" value="6-PGluconate_DH-like_C_sf"/>
</dbReference>
<dbReference type="GO" id="GO:0008691">
    <property type="term" value="F:3-hydroxybutyryl-CoA dehydrogenase activity"/>
    <property type="evidence" value="ECO:0007669"/>
    <property type="project" value="UniProtKB-EC"/>
</dbReference>
<dbReference type="PIRSF" id="PIRSF000105">
    <property type="entry name" value="HCDH"/>
    <property type="match status" value="1"/>
</dbReference>
<reference evidence="7 8" key="1">
    <citation type="submission" date="2019-07" db="EMBL/GenBank/DDBJ databases">
        <title>Reinekea sp. strain SSH23 genome sequencing and assembly.</title>
        <authorList>
            <person name="Kim I."/>
        </authorList>
    </citation>
    <scope>NUCLEOTIDE SEQUENCE [LARGE SCALE GENOMIC DNA]</scope>
    <source>
        <strain evidence="7 8">SSH23</strain>
    </source>
</reference>
<dbReference type="EC" id="1.1.1.157" evidence="7"/>
<protein>
    <submittedName>
        <fullName evidence="7">3-hydroxybutyryl-CoA dehydrogenase</fullName>
        <ecNumber evidence="7">1.1.1.157</ecNumber>
    </submittedName>
</protein>
<dbReference type="RefSeq" id="WP_147714834.1">
    <property type="nucleotide sequence ID" value="NZ_VKAD01000003.1"/>
</dbReference>
<keyword evidence="2 7" id="KW-0560">Oxidoreductase</keyword>
<keyword evidence="8" id="KW-1185">Reference proteome</keyword>
<evidence type="ECO:0000256" key="2">
    <source>
        <dbReference type="ARBA" id="ARBA00023002"/>
    </source>
</evidence>
<dbReference type="InterPro" id="IPR022694">
    <property type="entry name" value="3-OHacyl-CoA_DH"/>
</dbReference>
<dbReference type="SUPFAM" id="SSF48179">
    <property type="entry name" value="6-phosphogluconate dehydrogenase C-terminal domain-like"/>
    <property type="match status" value="1"/>
</dbReference>
<dbReference type="Pfam" id="PF00725">
    <property type="entry name" value="3HCDH"/>
    <property type="match status" value="1"/>
</dbReference>
<dbReference type="EMBL" id="VKAD01000003">
    <property type="protein sequence ID" value="TXR51339.1"/>
    <property type="molecule type" value="Genomic_DNA"/>
</dbReference>
<dbReference type="Gene3D" id="3.40.50.720">
    <property type="entry name" value="NAD(P)-binding Rossmann-like Domain"/>
    <property type="match status" value="1"/>
</dbReference>